<dbReference type="Gene3D" id="3.40.140.10">
    <property type="entry name" value="Cytidine Deaminase, domain 2"/>
    <property type="match status" value="1"/>
</dbReference>
<dbReference type="InterPro" id="IPR037518">
    <property type="entry name" value="MPN"/>
</dbReference>
<gene>
    <name evidence="7" type="primary">radC</name>
    <name evidence="7" type="ORF">H2508_12705</name>
</gene>
<keyword evidence="2" id="KW-0479">Metal-binding</keyword>
<dbReference type="GO" id="GO:0046872">
    <property type="term" value="F:metal ion binding"/>
    <property type="evidence" value="ECO:0007669"/>
    <property type="project" value="UniProtKB-KW"/>
</dbReference>
<sequence>MNNLPKFQASERTIYGEIGSSEDNLIREAIGLIESRLRNTEVFSRPDDARRFCQLQIASEPDEYFCCLYLDSQHRLIEFERLFRGTVDGAAVYPRVVARRALELNAAALILTHNHPSGVTEASEADKRITRRLQDALGLMDIRILDHIIVGTSGTSSMAEAGFI</sequence>
<proteinExistence type="predicted"/>
<reference evidence="7 8" key="1">
    <citation type="submission" date="2020-07" db="EMBL/GenBank/DDBJ databases">
        <title>Halieaceae bacterium, F7430, whole genome shotgun sequencing project.</title>
        <authorList>
            <person name="Jiang S."/>
            <person name="Liu Z.W."/>
            <person name="Du Z.J."/>
        </authorList>
    </citation>
    <scope>NUCLEOTIDE SEQUENCE [LARGE SCALE GENOMIC DNA]</scope>
    <source>
        <strain evidence="7 8">F7430</strain>
    </source>
</reference>
<evidence type="ECO:0000256" key="3">
    <source>
        <dbReference type="ARBA" id="ARBA00022801"/>
    </source>
</evidence>
<protein>
    <submittedName>
        <fullName evidence="7">DNA repair protein RadC</fullName>
    </submittedName>
</protein>
<dbReference type="Pfam" id="PF04002">
    <property type="entry name" value="RadC"/>
    <property type="match status" value="1"/>
</dbReference>
<feature type="domain" description="MPN" evidence="6">
    <location>
        <begin position="42"/>
        <end position="164"/>
    </location>
</feature>
<dbReference type="PANTHER" id="PTHR30471">
    <property type="entry name" value="DNA REPAIR PROTEIN RADC"/>
    <property type="match status" value="1"/>
</dbReference>
<dbReference type="Proteomes" id="UP000539350">
    <property type="component" value="Unassembled WGS sequence"/>
</dbReference>
<dbReference type="NCBIfam" id="TIGR00608">
    <property type="entry name" value="radc"/>
    <property type="match status" value="1"/>
</dbReference>
<organism evidence="7 8">
    <name type="scientific">Sediminihaliea albiluteola</name>
    <dbReference type="NCBI Taxonomy" id="2758564"/>
    <lineage>
        <taxon>Bacteria</taxon>
        <taxon>Pseudomonadati</taxon>
        <taxon>Pseudomonadota</taxon>
        <taxon>Gammaproteobacteria</taxon>
        <taxon>Cellvibrionales</taxon>
        <taxon>Halieaceae</taxon>
        <taxon>Sediminihaliea</taxon>
    </lineage>
</organism>
<comment type="caution">
    <text evidence="7">The sequence shown here is derived from an EMBL/GenBank/DDBJ whole genome shotgun (WGS) entry which is preliminary data.</text>
</comment>
<evidence type="ECO:0000256" key="4">
    <source>
        <dbReference type="ARBA" id="ARBA00022833"/>
    </source>
</evidence>
<evidence type="ECO:0000256" key="2">
    <source>
        <dbReference type="ARBA" id="ARBA00022723"/>
    </source>
</evidence>
<dbReference type="InterPro" id="IPR025657">
    <property type="entry name" value="RadC_JAB"/>
</dbReference>
<accession>A0A7W2YL23</accession>
<dbReference type="InterPro" id="IPR020891">
    <property type="entry name" value="UPF0758_CS"/>
</dbReference>
<keyword evidence="4" id="KW-0862">Zinc</keyword>
<keyword evidence="5" id="KW-0482">Metalloprotease</keyword>
<dbReference type="PANTHER" id="PTHR30471:SF3">
    <property type="entry name" value="UPF0758 PROTEIN YEES-RELATED"/>
    <property type="match status" value="1"/>
</dbReference>
<keyword evidence="3" id="KW-0378">Hydrolase</keyword>
<name>A0A7W2YL23_9GAMM</name>
<dbReference type="EMBL" id="JACFXU010000017">
    <property type="protein sequence ID" value="MBA6413973.1"/>
    <property type="molecule type" value="Genomic_DNA"/>
</dbReference>
<keyword evidence="8" id="KW-1185">Reference proteome</keyword>
<evidence type="ECO:0000256" key="1">
    <source>
        <dbReference type="ARBA" id="ARBA00022670"/>
    </source>
</evidence>
<dbReference type="RefSeq" id="WP_182174349.1">
    <property type="nucleotide sequence ID" value="NZ_JACFXU010000017.1"/>
</dbReference>
<dbReference type="InterPro" id="IPR001405">
    <property type="entry name" value="UPF0758"/>
</dbReference>
<evidence type="ECO:0000313" key="8">
    <source>
        <dbReference type="Proteomes" id="UP000539350"/>
    </source>
</evidence>
<evidence type="ECO:0000259" key="6">
    <source>
        <dbReference type="PROSITE" id="PS50249"/>
    </source>
</evidence>
<dbReference type="PROSITE" id="PS01302">
    <property type="entry name" value="UPF0758"/>
    <property type="match status" value="1"/>
</dbReference>
<dbReference type="GO" id="GO:0006508">
    <property type="term" value="P:proteolysis"/>
    <property type="evidence" value="ECO:0007669"/>
    <property type="project" value="UniProtKB-KW"/>
</dbReference>
<keyword evidence="1" id="KW-0645">Protease</keyword>
<dbReference type="GO" id="GO:0008237">
    <property type="term" value="F:metallopeptidase activity"/>
    <property type="evidence" value="ECO:0007669"/>
    <property type="project" value="UniProtKB-KW"/>
</dbReference>
<dbReference type="AlphaFoldDB" id="A0A7W2YL23"/>
<evidence type="ECO:0000313" key="7">
    <source>
        <dbReference type="EMBL" id="MBA6413973.1"/>
    </source>
</evidence>
<dbReference type="PROSITE" id="PS50249">
    <property type="entry name" value="MPN"/>
    <property type="match status" value="1"/>
</dbReference>
<evidence type="ECO:0000256" key="5">
    <source>
        <dbReference type="ARBA" id="ARBA00023049"/>
    </source>
</evidence>
<dbReference type="CDD" id="cd08071">
    <property type="entry name" value="MPN_DUF2466"/>
    <property type="match status" value="1"/>
</dbReference>